<evidence type="ECO:0000313" key="1">
    <source>
        <dbReference type="EMBL" id="KKL58964.1"/>
    </source>
</evidence>
<dbReference type="AlphaFoldDB" id="A0A0F9DBD1"/>
<dbReference type="EMBL" id="LAZR01029643">
    <property type="protein sequence ID" value="KKL58964.1"/>
    <property type="molecule type" value="Genomic_DNA"/>
</dbReference>
<name>A0A0F9DBD1_9ZZZZ</name>
<gene>
    <name evidence="1" type="ORF">LCGC14_2220100</name>
</gene>
<proteinExistence type="predicted"/>
<protein>
    <submittedName>
        <fullName evidence="1">Uncharacterized protein</fullName>
    </submittedName>
</protein>
<reference evidence="1" key="1">
    <citation type="journal article" date="2015" name="Nature">
        <title>Complex archaea that bridge the gap between prokaryotes and eukaryotes.</title>
        <authorList>
            <person name="Spang A."/>
            <person name="Saw J.H."/>
            <person name="Jorgensen S.L."/>
            <person name="Zaremba-Niedzwiedzka K."/>
            <person name="Martijn J."/>
            <person name="Lind A.E."/>
            <person name="van Eijk R."/>
            <person name="Schleper C."/>
            <person name="Guy L."/>
            <person name="Ettema T.J."/>
        </authorList>
    </citation>
    <scope>NUCLEOTIDE SEQUENCE</scope>
</reference>
<accession>A0A0F9DBD1</accession>
<sequence>MSEEEKDYHGVAPIGSVMKKLKKEFDKDKKDWRVLGSKDKDGNVDTLISKKPNHYWLKSKQLSPFSALSMGTVVRNLDKDIDESIGRKMSPNDMLQFFSMVVPIRKDKSLIASGIGKYSQEKGDYIKKVIGERDSNLGYQLRHRIDQEFTKKHAQRKNLYI</sequence>
<organism evidence="1">
    <name type="scientific">marine sediment metagenome</name>
    <dbReference type="NCBI Taxonomy" id="412755"/>
    <lineage>
        <taxon>unclassified sequences</taxon>
        <taxon>metagenomes</taxon>
        <taxon>ecological metagenomes</taxon>
    </lineage>
</organism>
<comment type="caution">
    <text evidence="1">The sequence shown here is derived from an EMBL/GenBank/DDBJ whole genome shotgun (WGS) entry which is preliminary data.</text>
</comment>